<dbReference type="Pfam" id="PF25372">
    <property type="entry name" value="DUF7885"/>
    <property type="match status" value="2"/>
</dbReference>
<reference evidence="3 4" key="1">
    <citation type="journal article" date="2019" name="Front. Genet.">
        <title>Whole-Genome Sequencing of the Opportunistic Yeast Pathogen Candida inconspicua Uncovers Its Hybrid Origin.</title>
        <authorList>
            <person name="Mixao V."/>
            <person name="Hansen A.P."/>
            <person name="Saus E."/>
            <person name="Boekhout T."/>
            <person name="Lass-Florl C."/>
            <person name="Gabaldon T."/>
        </authorList>
    </citation>
    <scope>NUCLEOTIDE SEQUENCE [LARGE SCALE GENOMIC DNA]</scope>
    <source>
        <strain evidence="3 4">CBS 180</strain>
    </source>
</reference>
<protein>
    <recommendedName>
        <fullName evidence="2">F-box domain-containing protein</fullName>
    </recommendedName>
</protein>
<dbReference type="InterPro" id="IPR006553">
    <property type="entry name" value="Leu-rich_rpt_Cys-con_subtyp"/>
</dbReference>
<gene>
    <name evidence="3" type="ORF">CANINC_000576</name>
</gene>
<dbReference type="InterPro" id="IPR032675">
    <property type="entry name" value="LRR_dom_sf"/>
</dbReference>
<dbReference type="SUPFAM" id="SSF52047">
    <property type="entry name" value="RNI-like"/>
    <property type="match status" value="1"/>
</dbReference>
<evidence type="ECO:0000313" key="4">
    <source>
        <dbReference type="Proteomes" id="UP000307173"/>
    </source>
</evidence>
<feature type="domain" description="F-box" evidence="2">
    <location>
        <begin position="115"/>
        <end position="155"/>
    </location>
</feature>
<comment type="caution">
    <text evidence="3">The sequence shown here is derived from an EMBL/GenBank/DDBJ whole genome shotgun (WGS) entry which is preliminary data.</text>
</comment>
<dbReference type="SMART" id="SM00256">
    <property type="entry name" value="FBOX"/>
    <property type="match status" value="1"/>
</dbReference>
<dbReference type="CDD" id="cd09917">
    <property type="entry name" value="F-box_SF"/>
    <property type="match status" value="1"/>
</dbReference>
<dbReference type="Pfam" id="PF12937">
    <property type="entry name" value="F-box-like"/>
    <property type="match status" value="1"/>
</dbReference>
<dbReference type="OrthoDB" id="10257471at2759"/>
<dbReference type="Gene3D" id="1.20.1280.50">
    <property type="match status" value="1"/>
</dbReference>
<evidence type="ECO:0000259" key="2">
    <source>
        <dbReference type="SMART" id="SM00256"/>
    </source>
</evidence>
<evidence type="ECO:0000313" key="3">
    <source>
        <dbReference type="EMBL" id="TID30840.1"/>
    </source>
</evidence>
<dbReference type="Gene3D" id="3.80.10.10">
    <property type="entry name" value="Ribonuclease Inhibitor"/>
    <property type="match status" value="1"/>
</dbReference>
<feature type="region of interest" description="Disordered" evidence="1">
    <location>
        <begin position="1"/>
        <end position="20"/>
    </location>
</feature>
<dbReference type="GO" id="GO:0019005">
    <property type="term" value="C:SCF ubiquitin ligase complex"/>
    <property type="evidence" value="ECO:0007669"/>
    <property type="project" value="TreeGrafter"/>
</dbReference>
<organism evidence="3 4">
    <name type="scientific">Pichia inconspicua</name>
    <dbReference type="NCBI Taxonomy" id="52247"/>
    <lineage>
        <taxon>Eukaryota</taxon>
        <taxon>Fungi</taxon>
        <taxon>Dikarya</taxon>
        <taxon>Ascomycota</taxon>
        <taxon>Saccharomycotina</taxon>
        <taxon>Pichiomycetes</taxon>
        <taxon>Pichiales</taxon>
        <taxon>Pichiaceae</taxon>
        <taxon>Pichia</taxon>
    </lineage>
</organism>
<dbReference type="Proteomes" id="UP000307173">
    <property type="component" value="Unassembled WGS sequence"/>
</dbReference>
<dbReference type="AlphaFoldDB" id="A0A4V4NG70"/>
<sequence>MNNISNRRAGTGDLVSDGDMETDVWADSDSTSIPHLQVSNNNGNINFIGLDSNNRYNNIDNRAFVGADDTFEIDPDTDDDDRARSVLLRQRGRTNSISYMNNDYIKHVKGPISKLPTETLCIIFSHLNSRRDLMSATLTCKYWADLIISTIWFRPGINNNKIFTSLQRTLSLDPKETTWNYKSFIRRLNLTLVSNAVNDTNLSLFYDCTNLERITLVNCSKISSHSVSKLLEGCSRLQSIDLTGVRNIEDDIYYTLARNCKRLQGLYAPGSVKISQDAVLCLINSCPLLKRIKLSDCNNITDDVIRALAKNCPSLVELDIHGCEQVTNTGLHIIFTELEALKEFKISKNHSVTYECLDSPIGTQLSLERLRILDFSQCSNITDKAIVKFIQLAPKLRNVLLSKCFSITDVSLRAIALLGKNLHYVHLGHCSNITDAGARELIKSCYRLQYIDFACCNQLTNATLIELSNLPKLRRIGLVKCSQITDEGILALARNTKNNERTLERIHLSYCVNLSIYPIHELLNTFTKITHISLTGISQFLRPDITEFCREPPSDFNPHQKSIFCVFSGDGVKQLRNYLNHLMRTTQVEDREATEIVQIIDGVVRSSSNLVQDLPLDDVAVQRLELFVNTAMEFLSDYKDIPVSREMVEAFAKCIFSGIQQTQATRVQRFFQLMHTRPARLRQRERQLEEERHRREAMILNEVPPDAMIREIQVLRNRPEGANVIEGLEGRQHANIPNDLFGEEDEDEDLE</sequence>
<name>A0A4V4NG70_9ASCO</name>
<dbReference type="InterPro" id="IPR001810">
    <property type="entry name" value="F-box_dom"/>
</dbReference>
<keyword evidence="4" id="KW-1185">Reference proteome</keyword>
<dbReference type="PANTHER" id="PTHR13318">
    <property type="entry name" value="PARTNER OF PAIRED, ISOFORM B-RELATED"/>
    <property type="match status" value="1"/>
</dbReference>
<dbReference type="SMART" id="SM00367">
    <property type="entry name" value="LRR_CC"/>
    <property type="match status" value="11"/>
</dbReference>
<accession>A0A4V4NG70</accession>
<evidence type="ECO:0000256" key="1">
    <source>
        <dbReference type="SAM" id="MobiDB-lite"/>
    </source>
</evidence>
<dbReference type="SUPFAM" id="SSF81383">
    <property type="entry name" value="F-box domain"/>
    <property type="match status" value="1"/>
</dbReference>
<dbReference type="InterPro" id="IPR036047">
    <property type="entry name" value="F-box-like_dom_sf"/>
</dbReference>
<dbReference type="EMBL" id="SELW01000117">
    <property type="protein sequence ID" value="TID30840.1"/>
    <property type="molecule type" value="Genomic_DNA"/>
</dbReference>
<dbReference type="InterPro" id="IPR057207">
    <property type="entry name" value="FBXL15_LRR"/>
</dbReference>
<dbReference type="GO" id="GO:0031146">
    <property type="term" value="P:SCF-dependent proteasomal ubiquitin-dependent protein catabolic process"/>
    <property type="evidence" value="ECO:0007669"/>
    <property type="project" value="TreeGrafter"/>
</dbReference>
<proteinExistence type="predicted"/>
<dbReference type="STRING" id="52247.A0A4V4NG70"/>